<evidence type="ECO:0000313" key="3">
    <source>
        <dbReference type="Proteomes" id="UP000535511"/>
    </source>
</evidence>
<dbReference type="EMBL" id="JACCBG010000001">
    <property type="protein sequence ID" value="NYD41010.1"/>
    <property type="molecule type" value="Genomic_DNA"/>
</dbReference>
<dbReference type="AlphaFoldDB" id="A0A7Y9E4K6"/>
<evidence type="ECO:0000313" key="2">
    <source>
        <dbReference type="EMBL" id="NYD41010.1"/>
    </source>
</evidence>
<protein>
    <recommendedName>
        <fullName evidence="4">DUF2877 domain-containing protein</fullName>
    </recommendedName>
</protein>
<name>A0A7Y9E4K6_9ACTN</name>
<feature type="compositionally biased region" description="Low complexity" evidence="1">
    <location>
        <begin position="12"/>
        <end position="22"/>
    </location>
</feature>
<sequence length="269" mass="27157">MAPDSPAPGSPAPGSLAVSAPPRVRERLRRAPDGPRPVLHRGRHAVYIDLDGWCLGVVGRAAAQVPNALRLVSEDLGALEGRTAHVADGLLHLDGVRLHPGRLVDTGVPGLPAAALCLDAPPAAEPALPAEVVAFAAAADLAGDPARPLAAAQVAHLVGRGGGLTPLGDDVLCGWLATHRAAGRPTPVVDAAVRSLAARTTLLSATLLDCALHGEVLPEFASYLTAVGTPDEPARAARLAAVGHTSGGGLLYGALLARTQLHHTNGVAA</sequence>
<keyword evidence="3" id="KW-1185">Reference proteome</keyword>
<gene>
    <name evidence="2" type="ORF">BJZ21_001093</name>
</gene>
<dbReference type="RefSeq" id="WP_179662820.1">
    <property type="nucleotide sequence ID" value="NZ_JACCBG010000001.1"/>
</dbReference>
<evidence type="ECO:0000256" key="1">
    <source>
        <dbReference type="SAM" id="MobiDB-lite"/>
    </source>
</evidence>
<feature type="region of interest" description="Disordered" evidence="1">
    <location>
        <begin position="1"/>
        <end position="36"/>
    </location>
</feature>
<dbReference type="Proteomes" id="UP000535511">
    <property type="component" value="Unassembled WGS sequence"/>
</dbReference>
<accession>A0A7Y9E4K6</accession>
<organism evidence="2 3">
    <name type="scientific">Nocardioides panaciterrulae</name>
    <dbReference type="NCBI Taxonomy" id="661492"/>
    <lineage>
        <taxon>Bacteria</taxon>
        <taxon>Bacillati</taxon>
        <taxon>Actinomycetota</taxon>
        <taxon>Actinomycetes</taxon>
        <taxon>Propionibacteriales</taxon>
        <taxon>Nocardioidaceae</taxon>
        <taxon>Nocardioides</taxon>
    </lineage>
</organism>
<dbReference type="Pfam" id="PF11392">
    <property type="entry name" value="AllH"/>
    <property type="match status" value="1"/>
</dbReference>
<reference evidence="2 3" key="1">
    <citation type="submission" date="2020-07" db="EMBL/GenBank/DDBJ databases">
        <title>Sequencing the genomes of 1000 actinobacteria strains.</title>
        <authorList>
            <person name="Klenk H.-P."/>
        </authorList>
    </citation>
    <scope>NUCLEOTIDE SEQUENCE [LARGE SCALE GENOMIC DNA]</scope>
    <source>
        <strain evidence="2 3">DSM 21350</strain>
    </source>
</reference>
<dbReference type="InterPro" id="IPR021530">
    <property type="entry name" value="AllH-like"/>
</dbReference>
<feature type="compositionally biased region" description="Pro residues" evidence="1">
    <location>
        <begin position="1"/>
        <end position="11"/>
    </location>
</feature>
<comment type="caution">
    <text evidence="2">The sequence shown here is derived from an EMBL/GenBank/DDBJ whole genome shotgun (WGS) entry which is preliminary data.</text>
</comment>
<feature type="compositionally biased region" description="Basic and acidic residues" evidence="1">
    <location>
        <begin position="23"/>
        <end position="33"/>
    </location>
</feature>
<evidence type="ECO:0008006" key="4">
    <source>
        <dbReference type="Google" id="ProtNLM"/>
    </source>
</evidence>
<proteinExistence type="predicted"/>